<keyword evidence="1" id="KW-1133">Transmembrane helix</keyword>
<keyword evidence="1" id="KW-0472">Membrane</keyword>
<dbReference type="Proteomes" id="UP000259273">
    <property type="component" value="Unassembled WGS sequence"/>
</dbReference>
<feature type="transmembrane region" description="Helical" evidence="1">
    <location>
        <begin position="370"/>
        <end position="390"/>
    </location>
</feature>
<gene>
    <name evidence="2" type="ORF">DCP75_05580</name>
</gene>
<dbReference type="AlphaFoldDB" id="A0A3C1KKQ2"/>
<evidence type="ECO:0000313" key="3">
    <source>
        <dbReference type="Proteomes" id="UP000259273"/>
    </source>
</evidence>
<protein>
    <recommendedName>
        <fullName evidence="4">Glycosyltransferase RgtA/B/C/D-like domain-containing protein</fullName>
    </recommendedName>
</protein>
<evidence type="ECO:0000313" key="2">
    <source>
        <dbReference type="EMBL" id="HAN27181.1"/>
    </source>
</evidence>
<accession>A0A3C1KKQ2</accession>
<evidence type="ECO:0000256" key="1">
    <source>
        <dbReference type="SAM" id="Phobius"/>
    </source>
</evidence>
<feature type="transmembrane region" description="Helical" evidence="1">
    <location>
        <begin position="105"/>
        <end position="125"/>
    </location>
</feature>
<feature type="transmembrane region" description="Helical" evidence="1">
    <location>
        <begin position="6"/>
        <end position="25"/>
    </location>
</feature>
<feature type="transmembrane region" description="Helical" evidence="1">
    <location>
        <begin position="308"/>
        <end position="332"/>
    </location>
</feature>
<comment type="caution">
    <text evidence="2">The sequence shown here is derived from an EMBL/GenBank/DDBJ whole genome shotgun (WGS) entry which is preliminary data.</text>
</comment>
<feature type="transmembrane region" description="Helical" evidence="1">
    <location>
        <begin position="37"/>
        <end position="57"/>
    </location>
</feature>
<name>A0A3C1KKQ2_9GAMM</name>
<organism evidence="2 3">
    <name type="scientific">Haliea salexigens</name>
    <dbReference type="NCBI Taxonomy" id="287487"/>
    <lineage>
        <taxon>Bacteria</taxon>
        <taxon>Pseudomonadati</taxon>
        <taxon>Pseudomonadota</taxon>
        <taxon>Gammaproteobacteria</taxon>
        <taxon>Cellvibrionales</taxon>
        <taxon>Halieaceae</taxon>
        <taxon>Haliea</taxon>
    </lineage>
</organism>
<feature type="transmembrane region" description="Helical" evidence="1">
    <location>
        <begin position="402"/>
        <end position="420"/>
    </location>
</feature>
<reference evidence="2 3" key="1">
    <citation type="journal article" date="2018" name="Nat. Biotechnol.">
        <title>A standardized bacterial taxonomy based on genome phylogeny substantially revises the tree of life.</title>
        <authorList>
            <person name="Parks D.H."/>
            <person name="Chuvochina M."/>
            <person name="Waite D.W."/>
            <person name="Rinke C."/>
            <person name="Skarshewski A."/>
            <person name="Chaumeil P.A."/>
            <person name="Hugenholtz P."/>
        </authorList>
    </citation>
    <scope>NUCLEOTIDE SEQUENCE [LARGE SCALE GENOMIC DNA]</scope>
    <source>
        <strain evidence="2">UBA9158</strain>
    </source>
</reference>
<proteinExistence type="predicted"/>
<feature type="transmembrane region" description="Helical" evidence="1">
    <location>
        <begin position="187"/>
        <end position="205"/>
    </location>
</feature>
<feature type="non-terminal residue" evidence="2">
    <location>
        <position position="430"/>
    </location>
</feature>
<feature type="transmembrane region" description="Helical" evidence="1">
    <location>
        <begin position="284"/>
        <end position="301"/>
    </location>
</feature>
<sequence>MTAPIQLISLAVATVLPGICGYGIVRLLLGPGHHKTLYVAHAYLVGMLLLTLMAQLWDFAGIPLHFGLLAASLLVVAAPGWWLMARGAVDQPSVTTRRPSNSANWQFWVTLALGCMVAIHLVLLLQEVWLRPTFPWDAWRGWSPKAIQFFDQRSLSADMPTIANYGITSNVIQMWMMLATGETHQPWLNLPWLFAYISLLLATYGHLRSNCSPMHSMLGAYLVASLPYLNIHAALAGYADIWLAASFSLGVLVLTLHHDEKRLGYLLLTLLYVVMTIQTKRAGLGMGIILLVCTLVTTLHWSRLQQIIAFAVTLTSIAAIYSALAGLISIRIKIPFAGEFELTENVIRIPLVKSYALQDGFTMGPMLESLALYANWHLAGWLLLAILPAMVTRPGLRGSYPIVPIALLAGVAYQLAYFTFVSPASAADHT</sequence>
<keyword evidence="1" id="KW-0812">Transmembrane</keyword>
<dbReference type="EMBL" id="DMND01000079">
    <property type="protein sequence ID" value="HAN27181.1"/>
    <property type="molecule type" value="Genomic_DNA"/>
</dbReference>
<evidence type="ECO:0008006" key="4">
    <source>
        <dbReference type="Google" id="ProtNLM"/>
    </source>
</evidence>
<feature type="transmembrane region" description="Helical" evidence="1">
    <location>
        <begin position="263"/>
        <end position="278"/>
    </location>
</feature>
<feature type="transmembrane region" description="Helical" evidence="1">
    <location>
        <begin position="63"/>
        <end position="84"/>
    </location>
</feature>
<feature type="transmembrane region" description="Helical" evidence="1">
    <location>
        <begin position="241"/>
        <end position="256"/>
    </location>
</feature>